<dbReference type="Proteomes" id="UP001054945">
    <property type="component" value="Unassembled WGS sequence"/>
</dbReference>
<evidence type="ECO:0000313" key="1">
    <source>
        <dbReference type="EMBL" id="GIY84284.1"/>
    </source>
</evidence>
<dbReference type="EMBL" id="BPLR01016497">
    <property type="protein sequence ID" value="GIY84284.1"/>
    <property type="molecule type" value="Genomic_DNA"/>
</dbReference>
<name>A0AAV4WR45_CAEEX</name>
<protein>
    <submittedName>
        <fullName evidence="1">Uncharacterized protein</fullName>
    </submittedName>
</protein>
<reference evidence="1 2" key="1">
    <citation type="submission" date="2021-06" db="EMBL/GenBank/DDBJ databases">
        <title>Caerostris extrusa draft genome.</title>
        <authorList>
            <person name="Kono N."/>
            <person name="Arakawa K."/>
        </authorList>
    </citation>
    <scope>NUCLEOTIDE SEQUENCE [LARGE SCALE GENOMIC DNA]</scope>
</reference>
<comment type="caution">
    <text evidence="1">The sequence shown here is derived from an EMBL/GenBank/DDBJ whole genome shotgun (WGS) entry which is preliminary data.</text>
</comment>
<accession>A0AAV4WR45</accession>
<sequence>MLDDPEGFRAVTPTNSFDSVGYDVYVPNYPSKDIIYYLEPGRQAIIDTGIVLEIPNTTRWEYHCQSIFVYCHGQKTNRLSSLAINWRSKRVSSIPRTEDPSKWW</sequence>
<gene>
    <name evidence="1" type="ORF">CEXT_662191</name>
</gene>
<keyword evidence="2" id="KW-1185">Reference proteome</keyword>
<organism evidence="1 2">
    <name type="scientific">Caerostris extrusa</name>
    <name type="common">Bark spider</name>
    <name type="synonym">Caerostris bankana</name>
    <dbReference type="NCBI Taxonomy" id="172846"/>
    <lineage>
        <taxon>Eukaryota</taxon>
        <taxon>Metazoa</taxon>
        <taxon>Ecdysozoa</taxon>
        <taxon>Arthropoda</taxon>
        <taxon>Chelicerata</taxon>
        <taxon>Arachnida</taxon>
        <taxon>Araneae</taxon>
        <taxon>Araneomorphae</taxon>
        <taxon>Entelegynae</taxon>
        <taxon>Araneoidea</taxon>
        <taxon>Araneidae</taxon>
        <taxon>Caerostris</taxon>
    </lineage>
</organism>
<evidence type="ECO:0000313" key="2">
    <source>
        <dbReference type="Proteomes" id="UP001054945"/>
    </source>
</evidence>
<proteinExistence type="predicted"/>
<dbReference type="AlphaFoldDB" id="A0AAV4WR45"/>